<dbReference type="SUPFAM" id="SSF55729">
    <property type="entry name" value="Acyl-CoA N-acyltransferases (Nat)"/>
    <property type="match status" value="1"/>
</dbReference>
<dbReference type="Gene3D" id="3.40.630.30">
    <property type="match status" value="1"/>
</dbReference>
<comment type="caution">
    <text evidence="2">The sequence shown here is derived from an EMBL/GenBank/DDBJ whole genome shotgun (WGS) entry which is preliminary data.</text>
</comment>
<evidence type="ECO:0000313" key="3">
    <source>
        <dbReference type="Proteomes" id="UP001157186"/>
    </source>
</evidence>
<protein>
    <recommendedName>
        <fullName evidence="1">N-acetyltransferase domain-containing protein</fullName>
    </recommendedName>
</protein>
<proteinExistence type="predicted"/>
<dbReference type="InterPro" id="IPR016181">
    <property type="entry name" value="Acyl_CoA_acyltransferase"/>
</dbReference>
<evidence type="ECO:0000313" key="2">
    <source>
        <dbReference type="EMBL" id="GLX79626.1"/>
    </source>
</evidence>
<dbReference type="CDD" id="cd04301">
    <property type="entry name" value="NAT_SF"/>
    <property type="match status" value="1"/>
</dbReference>
<dbReference type="InterPro" id="IPR000182">
    <property type="entry name" value="GNAT_dom"/>
</dbReference>
<dbReference type="Pfam" id="PF13673">
    <property type="entry name" value="Acetyltransf_10"/>
    <property type="match status" value="1"/>
</dbReference>
<dbReference type="Proteomes" id="UP001157186">
    <property type="component" value="Unassembled WGS sequence"/>
</dbReference>
<organism evidence="2 3">
    <name type="scientific">Thalassotalea insulae</name>
    <dbReference type="NCBI Taxonomy" id="2056778"/>
    <lineage>
        <taxon>Bacteria</taxon>
        <taxon>Pseudomonadati</taxon>
        <taxon>Pseudomonadota</taxon>
        <taxon>Gammaproteobacteria</taxon>
        <taxon>Alteromonadales</taxon>
        <taxon>Colwelliaceae</taxon>
        <taxon>Thalassotalea</taxon>
    </lineage>
</organism>
<keyword evidence="3" id="KW-1185">Reference proteome</keyword>
<name>A0ABQ6GZH2_9GAMM</name>
<evidence type="ECO:0000259" key="1">
    <source>
        <dbReference type="PROSITE" id="PS51186"/>
    </source>
</evidence>
<sequence>MAIVKLNKEQINQANLANLIALWQCYGANQFNAVKQYQLTQNNDWPNRVWFDKAQDAAHYPSEPISHSQLSNLLSQLRPGSIFPTWPANIIKALDASAQATQQTINHYLSEHSKHWTLSFQQTAMYLPLSDNLQLPTSKKTLYITPISSDKDIKHWVTVGSKAFGYQINYQVIQQLSLNSDIQLLLAWQDQIPVACGLLYQTGKIVGIHQVGIVPEFQGQGLAKPLMIEMIKRGLDLGGDYAVLQASSAGKPLYQKLSFNEQFVIDNYQKL</sequence>
<dbReference type="PROSITE" id="PS51186">
    <property type="entry name" value="GNAT"/>
    <property type="match status" value="1"/>
</dbReference>
<dbReference type="RefSeq" id="WP_284245547.1">
    <property type="nucleotide sequence ID" value="NZ_BSST01000001.1"/>
</dbReference>
<gene>
    <name evidence="2" type="ORF">tinsulaeT_29660</name>
</gene>
<accession>A0ABQ6GZH2</accession>
<feature type="domain" description="N-acetyltransferase" evidence="1">
    <location>
        <begin position="142"/>
        <end position="271"/>
    </location>
</feature>
<reference evidence="2 3" key="1">
    <citation type="submission" date="2023-03" db="EMBL/GenBank/DDBJ databases">
        <title>Draft genome sequence of Thalassotalea insulae KCTC 62186T.</title>
        <authorList>
            <person name="Sawabe T."/>
        </authorList>
    </citation>
    <scope>NUCLEOTIDE SEQUENCE [LARGE SCALE GENOMIC DNA]</scope>
    <source>
        <strain evidence="2 3">KCTC 62186</strain>
    </source>
</reference>
<dbReference type="EMBL" id="BSST01000001">
    <property type="protein sequence ID" value="GLX79626.1"/>
    <property type="molecule type" value="Genomic_DNA"/>
</dbReference>